<reference evidence="12" key="1">
    <citation type="submission" date="2009-09" db="EMBL/GenBank/DDBJ databases">
        <authorList>
            <person name="Weinstock G."/>
            <person name="Sodergren E."/>
            <person name="Clifton S."/>
            <person name="Fulton L."/>
            <person name="Fulton B."/>
            <person name="Courtney L."/>
            <person name="Fronick C."/>
            <person name="Harrison M."/>
            <person name="Strong C."/>
            <person name="Farmer C."/>
            <person name="Delahaunty K."/>
            <person name="Markovic C."/>
            <person name="Hall O."/>
            <person name="Minx P."/>
            <person name="Tomlinson C."/>
            <person name="Mitreva M."/>
            <person name="Nelson J."/>
            <person name="Hou S."/>
            <person name="Wollam A."/>
            <person name="Pepin K.H."/>
            <person name="Johnson M."/>
            <person name="Bhonagiri V."/>
            <person name="Nash W.E."/>
            <person name="Warren W."/>
            <person name="Chinwalla A."/>
            <person name="Mardis E.R."/>
            <person name="Wilson R.K."/>
        </authorList>
    </citation>
    <scope>NUCLEOTIDE SEQUENCE [LARGE SCALE GENOMIC DNA]</scope>
    <source>
        <strain evidence="12">DSM 20544</strain>
    </source>
</reference>
<dbReference type="UniPathway" id="UPA00060">
    <property type="reaction ID" value="UER00139"/>
</dbReference>
<evidence type="ECO:0000256" key="7">
    <source>
        <dbReference type="ARBA" id="ARBA00022777"/>
    </source>
</evidence>
<feature type="binding site" evidence="11">
    <location>
        <position position="65"/>
    </location>
    <ligand>
        <name>substrate</name>
    </ligand>
</feature>
<dbReference type="GO" id="GO:0009228">
    <property type="term" value="P:thiamine biosynthetic process"/>
    <property type="evidence" value="ECO:0007669"/>
    <property type="project" value="UniProtKB-KW"/>
</dbReference>
<dbReference type="GO" id="GO:0005524">
    <property type="term" value="F:ATP binding"/>
    <property type="evidence" value="ECO:0007669"/>
    <property type="project" value="UniProtKB-UniRule"/>
</dbReference>
<proteinExistence type="inferred from homology"/>
<evidence type="ECO:0000256" key="2">
    <source>
        <dbReference type="ARBA" id="ARBA00001946"/>
    </source>
</evidence>
<name>C9KJJ4_9FIRM</name>
<evidence type="ECO:0000256" key="6">
    <source>
        <dbReference type="ARBA" id="ARBA00022741"/>
    </source>
</evidence>
<dbReference type="GO" id="GO:0009229">
    <property type="term" value="P:thiamine diphosphate biosynthetic process"/>
    <property type="evidence" value="ECO:0007669"/>
    <property type="project" value="UniProtKB-UniRule"/>
</dbReference>
<evidence type="ECO:0000256" key="8">
    <source>
        <dbReference type="ARBA" id="ARBA00022840"/>
    </source>
</evidence>
<dbReference type="EC" id="2.7.1.50" evidence="11"/>
<organism evidence="12 13">
    <name type="scientific">Mitsuokella multacida DSM 20544</name>
    <dbReference type="NCBI Taxonomy" id="500635"/>
    <lineage>
        <taxon>Bacteria</taxon>
        <taxon>Bacillati</taxon>
        <taxon>Bacillota</taxon>
        <taxon>Negativicutes</taxon>
        <taxon>Selenomonadales</taxon>
        <taxon>Selenomonadaceae</taxon>
        <taxon>Mitsuokella</taxon>
    </lineage>
</organism>
<dbReference type="CDD" id="cd01170">
    <property type="entry name" value="THZ_kinase"/>
    <property type="match status" value="1"/>
</dbReference>
<dbReference type="PATRIC" id="fig|500635.8.peg.114"/>
<dbReference type="GO" id="GO:0004417">
    <property type="term" value="F:hydroxyethylthiazole kinase activity"/>
    <property type="evidence" value="ECO:0007669"/>
    <property type="project" value="UniProtKB-UniRule"/>
</dbReference>
<evidence type="ECO:0000256" key="4">
    <source>
        <dbReference type="ARBA" id="ARBA00022679"/>
    </source>
</evidence>
<keyword evidence="13" id="KW-1185">Reference proteome</keyword>
<evidence type="ECO:0000256" key="3">
    <source>
        <dbReference type="ARBA" id="ARBA00004868"/>
    </source>
</evidence>
<dbReference type="GO" id="GO:0000287">
    <property type="term" value="F:magnesium ion binding"/>
    <property type="evidence" value="ECO:0007669"/>
    <property type="project" value="UniProtKB-UniRule"/>
</dbReference>
<dbReference type="SUPFAM" id="SSF53613">
    <property type="entry name" value="Ribokinase-like"/>
    <property type="match status" value="1"/>
</dbReference>
<keyword evidence="7 11" id="KW-0418">Kinase</keyword>
<accession>C9KJJ4</accession>
<sequence>MPLGVSFFFIFKEESILNHETIQKEIIAAVHRAKEDCPLVPSITNTVTIELVANAQLAAGGSAAMVYLPDEGEAIAAAGEAFYINMGTLMPFYAETLPRTARALQEHRRPWVLDPVGIGIGGLRKGLLQCFRALPPSVVRGNASEIIALANLWGLDSGVARDGVRGVDATDSVETARPAAEALASFIHGAVAVSGERDLVTDGTLTVRSEGGSKLFTKITGAGCSLGGVTAVYLAETSPFIAALTAVQAYNLAGTRAAREAKGPGSFTAAFLDALYAATPEKIAANPFVVL</sequence>
<evidence type="ECO:0000256" key="9">
    <source>
        <dbReference type="ARBA" id="ARBA00022842"/>
    </source>
</evidence>
<feature type="binding site" evidence="11">
    <location>
        <position position="221"/>
    </location>
    <ligand>
        <name>substrate</name>
    </ligand>
</feature>
<comment type="cofactor">
    <cofactor evidence="2 11">
        <name>Mg(2+)</name>
        <dbReference type="ChEBI" id="CHEBI:18420"/>
    </cofactor>
</comment>
<evidence type="ECO:0000256" key="11">
    <source>
        <dbReference type="HAMAP-Rule" id="MF_00228"/>
    </source>
</evidence>
<comment type="pathway">
    <text evidence="3 11">Cofactor biosynthesis; thiamine diphosphate biosynthesis; 4-methyl-5-(2-phosphoethyl)-thiazole from 5-(2-hydroxyethyl)-4-methylthiazole: step 1/1.</text>
</comment>
<keyword evidence="6 11" id="KW-0547">Nucleotide-binding</keyword>
<protein>
    <recommendedName>
        <fullName evidence="11">Hydroxyethylthiazole kinase</fullName>
        <ecNumber evidence="11">2.7.1.50</ecNumber>
    </recommendedName>
    <alternativeName>
        <fullName evidence="11">4-methyl-5-beta-hydroxyethylthiazole kinase</fullName>
        <shortName evidence="11">TH kinase</shortName>
        <shortName evidence="11">Thz kinase</shortName>
    </alternativeName>
</protein>
<gene>
    <name evidence="11" type="primary">thiM</name>
    <name evidence="12" type="ORF">MITSMUL_03193</name>
</gene>
<keyword evidence="8 11" id="KW-0067">ATP-binding</keyword>
<dbReference type="Proteomes" id="UP000003671">
    <property type="component" value="Unassembled WGS sequence"/>
</dbReference>
<dbReference type="Gene3D" id="3.40.1190.20">
    <property type="match status" value="1"/>
</dbReference>
<feature type="binding site" evidence="11">
    <location>
        <position position="194"/>
    </location>
    <ligand>
        <name>ATP</name>
        <dbReference type="ChEBI" id="CHEBI:30616"/>
    </ligand>
</feature>
<keyword evidence="4 11" id="KW-0808">Transferase</keyword>
<comment type="function">
    <text evidence="11">Catalyzes the phosphorylation of the hydroxyl group of 4-methyl-5-beta-hydroxyethylthiazole (THZ).</text>
</comment>
<dbReference type="PIRSF" id="PIRSF000513">
    <property type="entry name" value="Thz_kinase"/>
    <property type="match status" value="1"/>
</dbReference>
<dbReference type="InterPro" id="IPR000417">
    <property type="entry name" value="Hyethyz_kinase"/>
</dbReference>
<dbReference type="EMBL" id="ABWK02000001">
    <property type="protein sequence ID" value="EEX70060.1"/>
    <property type="molecule type" value="Genomic_DNA"/>
</dbReference>
<keyword evidence="10 11" id="KW-0784">Thiamine biosynthesis</keyword>
<evidence type="ECO:0000313" key="13">
    <source>
        <dbReference type="Proteomes" id="UP000003671"/>
    </source>
</evidence>
<dbReference type="STRING" id="500635.MITSMUL_03193"/>
<dbReference type="eggNOG" id="COG2145">
    <property type="taxonomic scope" value="Bacteria"/>
</dbReference>
<dbReference type="HOGENOM" id="CLU_019943_0_1_9"/>
<comment type="catalytic activity">
    <reaction evidence="1 11">
        <text>5-(2-hydroxyethyl)-4-methylthiazole + ATP = 4-methyl-5-(2-phosphooxyethyl)-thiazole + ADP + H(+)</text>
        <dbReference type="Rhea" id="RHEA:24212"/>
        <dbReference type="ChEBI" id="CHEBI:15378"/>
        <dbReference type="ChEBI" id="CHEBI:17957"/>
        <dbReference type="ChEBI" id="CHEBI:30616"/>
        <dbReference type="ChEBI" id="CHEBI:58296"/>
        <dbReference type="ChEBI" id="CHEBI:456216"/>
        <dbReference type="EC" id="2.7.1.50"/>
    </reaction>
</comment>
<dbReference type="PRINTS" id="PR01099">
    <property type="entry name" value="HYETHTZKNASE"/>
</dbReference>
<dbReference type="AlphaFoldDB" id="C9KJJ4"/>
<comment type="similarity">
    <text evidence="11">Belongs to the Thz kinase family.</text>
</comment>
<evidence type="ECO:0000256" key="1">
    <source>
        <dbReference type="ARBA" id="ARBA00001771"/>
    </source>
</evidence>
<evidence type="ECO:0000256" key="5">
    <source>
        <dbReference type="ARBA" id="ARBA00022723"/>
    </source>
</evidence>
<keyword evidence="9 11" id="KW-0460">Magnesium</keyword>
<dbReference type="HAMAP" id="MF_00228">
    <property type="entry name" value="Thz_kinase"/>
    <property type="match status" value="1"/>
</dbReference>
<evidence type="ECO:0000256" key="10">
    <source>
        <dbReference type="ARBA" id="ARBA00022977"/>
    </source>
</evidence>
<evidence type="ECO:0000313" key="12">
    <source>
        <dbReference type="EMBL" id="EEX70060.1"/>
    </source>
</evidence>
<dbReference type="InterPro" id="IPR029056">
    <property type="entry name" value="Ribokinase-like"/>
</dbReference>
<dbReference type="Pfam" id="PF02110">
    <property type="entry name" value="HK"/>
    <property type="match status" value="1"/>
</dbReference>
<feature type="binding site" evidence="11">
    <location>
        <position position="140"/>
    </location>
    <ligand>
        <name>ATP</name>
        <dbReference type="ChEBI" id="CHEBI:30616"/>
    </ligand>
</feature>
<comment type="caution">
    <text evidence="12">The sequence shown here is derived from an EMBL/GenBank/DDBJ whole genome shotgun (WGS) entry which is preliminary data.</text>
</comment>
<keyword evidence="5 11" id="KW-0479">Metal-binding</keyword>